<comment type="caution">
    <text evidence="14">The sequence shown here is derived from an EMBL/GenBank/DDBJ whole genome shotgun (WGS) entry which is preliminary data.</text>
</comment>
<evidence type="ECO:0000256" key="8">
    <source>
        <dbReference type="ARBA" id="ARBA00023288"/>
    </source>
</evidence>
<dbReference type="PROSITE" id="PS50216">
    <property type="entry name" value="DHHC"/>
    <property type="match status" value="1"/>
</dbReference>
<keyword evidence="4 11" id="KW-0256">Endoplasmic reticulum</keyword>
<evidence type="ECO:0000259" key="13">
    <source>
        <dbReference type="Pfam" id="PF01529"/>
    </source>
</evidence>
<dbReference type="AlphaFoldDB" id="A0A420I3G4"/>
<reference evidence="14 15" key="1">
    <citation type="journal article" date="2018" name="BMC Genomics">
        <title>Comparative genome analyses reveal sequence features reflecting distinct modes of host-adaptation between dicot and monocot powdery mildew.</title>
        <authorList>
            <person name="Wu Y."/>
            <person name="Ma X."/>
            <person name="Pan Z."/>
            <person name="Kale S.D."/>
            <person name="Song Y."/>
            <person name="King H."/>
            <person name="Zhang Q."/>
            <person name="Presley C."/>
            <person name="Deng X."/>
            <person name="Wei C.I."/>
            <person name="Xiao S."/>
        </authorList>
    </citation>
    <scope>NUCLEOTIDE SEQUENCE [LARGE SCALE GENOMIC DNA]</scope>
    <source>
        <strain evidence="14">UMSG2</strain>
    </source>
</reference>
<evidence type="ECO:0000256" key="11">
    <source>
        <dbReference type="HAMAP-Rule" id="MF_03199"/>
    </source>
</evidence>
<keyword evidence="3 11" id="KW-0812">Transmembrane</keyword>
<evidence type="ECO:0000256" key="9">
    <source>
        <dbReference type="ARBA" id="ARBA00023315"/>
    </source>
</evidence>
<evidence type="ECO:0000313" key="15">
    <source>
        <dbReference type="Proteomes" id="UP000286134"/>
    </source>
</evidence>
<protein>
    <recommendedName>
        <fullName evidence="11">Palmitoyltransferase PFA4</fullName>
        <ecNumber evidence="11">2.3.1.225</ecNumber>
    </recommendedName>
    <alternativeName>
        <fullName evidence="11">Protein S-acyltransferase</fullName>
        <shortName evidence="11">PAT</shortName>
    </alternativeName>
    <alternativeName>
        <fullName evidence="11">Protein fatty acyltransferase 4</fullName>
    </alternativeName>
</protein>
<dbReference type="Pfam" id="PF01529">
    <property type="entry name" value="DHHC"/>
    <property type="match status" value="1"/>
</dbReference>
<dbReference type="PANTHER" id="PTHR12246">
    <property type="entry name" value="PALMITOYLTRANSFERASE ZDHHC16"/>
    <property type="match status" value="1"/>
</dbReference>
<keyword evidence="15" id="KW-1185">Reference proteome</keyword>
<evidence type="ECO:0000313" key="14">
    <source>
        <dbReference type="EMBL" id="RKF64259.1"/>
    </source>
</evidence>
<evidence type="ECO:0000256" key="6">
    <source>
        <dbReference type="ARBA" id="ARBA00023136"/>
    </source>
</evidence>
<comment type="subcellular location">
    <subcellularLocation>
        <location evidence="11">Endoplasmic reticulum membrane</location>
        <topology evidence="11">Multi-pass membrane protein</topology>
    </subcellularLocation>
    <subcellularLocation>
        <location evidence="1">Membrane</location>
        <topology evidence="1">Multi-pass membrane protein</topology>
    </subcellularLocation>
</comment>
<dbReference type="HAMAP" id="MF_03199">
    <property type="entry name" value="DHHC_PAT_PFA4"/>
    <property type="match status" value="1"/>
</dbReference>
<proteinExistence type="inferred from homology"/>
<feature type="domain" description="Palmitoyltransferase DHHC" evidence="13">
    <location>
        <begin position="99"/>
        <end position="225"/>
    </location>
</feature>
<feature type="active site" description="S-palmitoyl cysteine intermediate" evidence="11">
    <location>
        <position position="129"/>
    </location>
</feature>
<comment type="catalytic activity">
    <reaction evidence="10 11 12">
        <text>L-cysteinyl-[protein] + hexadecanoyl-CoA = S-hexadecanoyl-L-cysteinyl-[protein] + CoA</text>
        <dbReference type="Rhea" id="RHEA:36683"/>
        <dbReference type="Rhea" id="RHEA-COMP:10131"/>
        <dbReference type="Rhea" id="RHEA-COMP:11032"/>
        <dbReference type="ChEBI" id="CHEBI:29950"/>
        <dbReference type="ChEBI" id="CHEBI:57287"/>
        <dbReference type="ChEBI" id="CHEBI:57379"/>
        <dbReference type="ChEBI" id="CHEBI:74151"/>
        <dbReference type="EC" id="2.3.1.225"/>
    </reaction>
</comment>
<evidence type="ECO:0000256" key="1">
    <source>
        <dbReference type="ARBA" id="ARBA00004141"/>
    </source>
</evidence>
<dbReference type="STRING" id="212602.A0A420I3G4"/>
<evidence type="ECO:0000256" key="2">
    <source>
        <dbReference type="ARBA" id="ARBA00022679"/>
    </source>
</evidence>
<sequence length="417" mass="47937">MSCLCKSFSVPSLSNLAIVVVVLLIIFLAYTPQFLFIHFEPGILSKAQKYWFNLLVFFTCWCYYKTCTVDAAPQGWVSRVFPNASKDGGKLAEEKMMVRWCNKCQYIKPPRAHHCKKCAKCVPKMDHHCPWISNCVSHLTFPHFIRFILYSVISTLILAYHLTIRLSVLWGKRNAPAYLGPPTWALLHLLVVVILNGVVLLSLSILLCRLIYGLVTNTTMIESWEIERHEELVHRCRKTGGYVCAVGGERILIEHQEFPYDIGVWKNLYQTMGTRNIFMWFMPFGGAPTIESAGNWEVNGFDDGDKFWPPLDPDKFKYHSRRQKDNGIKRDAERLDMSLIAFKARQNHDLKRRGHVRNPHVGSSLDDCRRSLSDCSYEEEIGIDGERGWTNSDGDRLRDFGVDEEEADLFKSKGKTT</sequence>
<comment type="similarity">
    <text evidence="11">Belongs to the DHHC palmitoyltransferase family. PFA4 subfamily.</text>
</comment>
<evidence type="ECO:0000256" key="10">
    <source>
        <dbReference type="ARBA" id="ARBA00048048"/>
    </source>
</evidence>
<accession>A0A420I3G4</accession>
<dbReference type="GO" id="GO:0019706">
    <property type="term" value="F:protein-cysteine S-palmitoyltransferase activity"/>
    <property type="evidence" value="ECO:0007669"/>
    <property type="project" value="UniProtKB-UniRule"/>
</dbReference>
<dbReference type="InterPro" id="IPR039859">
    <property type="entry name" value="PFA4/ZDH16/20/ERF2-like"/>
</dbReference>
<evidence type="ECO:0000256" key="12">
    <source>
        <dbReference type="RuleBase" id="RU079119"/>
    </source>
</evidence>
<dbReference type="InterPro" id="IPR033682">
    <property type="entry name" value="PFA4"/>
</dbReference>
<keyword evidence="7 11" id="KW-0564">Palmitate</keyword>
<keyword evidence="5 11" id="KW-1133">Transmembrane helix</keyword>
<feature type="transmembrane region" description="Helical" evidence="11 12">
    <location>
        <begin position="184"/>
        <end position="212"/>
    </location>
</feature>
<dbReference type="EMBL" id="MCFK01002013">
    <property type="protein sequence ID" value="RKF64259.1"/>
    <property type="molecule type" value="Genomic_DNA"/>
</dbReference>
<comment type="function">
    <text evidence="11">Mediates the reversible addition of palmitate to target proteins, thereby regulating their membrane association and biological function.</text>
</comment>
<evidence type="ECO:0000256" key="3">
    <source>
        <dbReference type="ARBA" id="ARBA00022692"/>
    </source>
</evidence>
<organism evidence="14 15">
    <name type="scientific">Erysiphe neolycopersici</name>
    <dbReference type="NCBI Taxonomy" id="212602"/>
    <lineage>
        <taxon>Eukaryota</taxon>
        <taxon>Fungi</taxon>
        <taxon>Dikarya</taxon>
        <taxon>Ascomycota</taxon>
        <taxon>Pezizomycotina</taxon>
        <taxon>Leotiomycetes</taxon>
        <taxon>Erysiphales</taxon>
        <taxon>Erysiphaceae</taxon>
        <taxon>Erysiphe</taxon>
    </lineage>
</organism>
<dbReference type="EC" id="2.3.1.225" evidence="11"/>
<keyword evidence="9 11" id="KW-0012">Acyltransferase</keyword>
<evidence type="ECO:0000256" key="5">
    <source>
        <dbReference type="ARBA" id="ARBA00022989"/>
    </source>
</evidence>
<comment type="caution">
    <text evidence="11">Lacks conserved residue(s) required for the propagation of feature annotation.</text>
</comment>
<dbReference type="InterPro" id="IPR001594">
    <property type="entry name" value="Palmitoyltrfase_DHHC"/>
</dbReference>
<dbReference type="Proteomes" id="UP000286134">
    <property type="component" value="Unassembled WGS sequence"/>
</dbReference>
<evidence type="ECO:0000256" key="7">
    <source>
        <dbReference type="ARBA" id="ARBA00023139"/>
    </source>
</evidence>
<keyword evidence="2 11" id="KW-0808">Transferase</keyword>
<feature type="transmembrane region" description="Helical" evidence="11 12">
    <location>
        <begin position="16"/>
        <end position="39"/>
    </location>
</feature>
<feature type="transmembrane region" description="Helical" evidence="11 12">
    <location>
        <begin position="147"/>
        <end position="164"/>
    </location>
</feature>
<dbReference type="GO" id="GO:0005789">
    <property type="term" value="C:endoplasmic reticulum membrane"/>
    <property type="evidence" value="ECO:0007669"/>
    <property type="project" value="UniProtKB-SubCell"/>
</dbReference>
<evidence type="ECO:0000256" key="4">
    <source>
        <dbReference type="ARBA" id="ARBA00022824"/>
    </source>
</evidence>
<comment type="domain">
    <text evidence="11 12">The DHHC domain is required for palmitoyltransferase activity.</text>
</comment>
<dbReference type="OrthoDB" id="331948at2759"/>
<keyword evidence="6 11" id="KW-0472">Membrane</keyword>
<keyword evidence="8 11" id="KW-0449">Lipoprotein</keyword>
<name>A0A420I3G4_9PEZI</name>
<gene>
    <name evidence="11" type="primary">PFA4</name>
    <name evidence="14" type="ORF">OnM2_020015</name>
</gene>